<dbReference type="AlphaFoldDB" id="A0A915HPR7"/>
<keyword evidence="1" id="KW-0472">Membrane</keyword>
<keyword evidence="3" id="KW-1185">Reference proteome</keyword>
<sequence length="135" mass="15045">MICCFGFICAFFNILLLSPTVFLPSSKILLKTSSTDDFSMLIDDSIIFGILINIDVVYGFSRSVVENSGRILLTVSRLATSAATARRAAGRRIVATWISCCLIVNWDRRAPKKWKRGKVTSEQISPMYLNEMAKA</sequence>
<evidence type="ECO:0000256" key="2">
    <source>
        <dbReference type="SAM" id="SignalP"/>
    </source>
</evidence>
<evidence type="ECO:0000256" key="1">
    <source>
        <dbReference type="SAM" id="Phobius"/>
    </source>
</evidence>
<name>A0A915HPR7_ROMCU</name>
<feature type="chain" id="PRO_5037524976" evidence="2">
    <location>
        <begin position="18"/>
        <end position="135"/>
    </location>
</feature>
<keyword evidence="1" id="KW-0812">Transmembrane</keyword>
<reference evidence="4" key="1">
    <citation type="submission" date="2022-11" db="UniProtKB">
        <authorList>
            <consortium name="WormBaseParasite"/>
        </authorList>
    </citation>
    <scope>IDENTIFICATION</scope>
</reference>
<dbReference type="Proteomes" id="UP000887565">
    <property type="component" value="Unplaced"/>
</dbReference>
<organism evidence="3 4">
    <name type="scientific">Romanomermis culicivorax</name>
    <name type="common">Nematode worm</name>
    <dbReference type="NCBI Taxonomy" id="13658"/>
    <lineage>
        <taxon>Eukaryota</taxon>
        <taxon>Metazoa</taxon>
        <taxon>Ecdysozoa</taxon>
        <taxon>Nematoda</taxon>
        <taxon>Enoplea</taxon>
        <taxon>Dorylaimia</taxon>
        <taxon>Mermithida</taxon>
        <taxon>Mermithoidea</taxon>
        <taxon>Mermithidae</taxon>
        <taxon>Romanomermis</taxon>
    </lineage>
</organism>
<evidence type="ECO:0000313" key="4">
    <source>
        <dbReference type="WBParaSite" id="nRc.2.0.1.t03347-RA"/>
    </source>
</evidence>
<feature type="transmembrane region" description="Helical" evidence="1">
    <location>
        <begin position="41"/>
        <end position="60"/>
    </location>
</feature>
<accession>A0A915HPR7</accession>
<dbReference type="WBParaSite" id="nRc.2.0.1.t03347-RA">
    <property type="protein sequence ID" value="nRc.2.0.1.t03347-RA"/>
    <property type="gene ID" value="nRc.2.0.1.g03347"/>
</dbReference>
<feature type="signal peptide" evidence="2">
    <location>
        <begin position="1"/>
        <end position="17"/>
    </location>
</feature>
<protein>
    <submittedName>
        <fullName evidence="4">Uncharacterized protein</fullName>
    </submittedName>
</protein>
<keyword evidence="2" id="KW-0732">Signal</keyword>
<evidence type="ECO:0000313" key="3">
    <source>
        <dbReference type="Proteomes" id="UP000887565"/>
    </source>
</evidence>
<proteinExistence type="predicted"/>
<keyword evidence="1" id="KW-1133">Transmembrane helix</keyword>